<keyword evidence="8" id="KW-1185">Reference proteome</keyword>
<evidence type="ECO:0000313" key="7">
    <source>
        <dbReference type="EMBL" id="KAG0008048.1"/>
    </source>
</evidence>
<feature type="domain" description="Armadillo-like helical" evidence="6">
    <location>
        <begin position="449"/>
        <end position="789"/>
    </location>
</feature>
<comment type="caution">
    <text evidence="7">The sequence shown here is derived from an EMBL/GenBank/DDBJ whole genome shotgun (WGS) entry which is preliminary data.</text>
</comment>
<dbReference type="PANTHER" id="PTHR13608">
    <property type="entry name" value="ARMADILLO-LIKE HELICAL DOMAIN-CONTAINING PROTEIN 3"/>
    <property type="match status" value="1"/>
</dbReference>
<sequence length="805" mass="89758">MKLKEKFVEIYDTFLRGQDPAQGKDPDVFWDELFLIKINEEYLSTSLRQINEDQLLAIKDRINSIFLHAVQAMRDPLPQRRLHAMQTLTIVLGEIFRKKFHNWSFDVIHLLTGLTHADLVFRTLVQGINDILGGDESLAIKVVALRLAVALACGNDNVNKNSLNEYFMQKDIFASLIKVRELSLFDLGTNRMTRADQNLKNLLQFFVMVDSVDLAFEAMALLGLLANYNKYEIQNPYLAHLATLNDDSVFQKMAMVIVHTCDSMRRGYMEVIDDDEMSAMSKLTSALSYVTGMLWNPKAQDSSVTDAAFGLLPDGRVTLMLVFYDLVNSNKRFLHVFLNYSTSKAAAAAASTNPQAKPAEQLTPETTETGLGSFLSFSSYLLQHNRTHRTTPYAHLCLIIMLILVEDPNSYPLLCIIPLSQDQPSAPSANSVSPIVSVRLCRQRQPVLPMVKQARPMAAVLLDVILGFLKHNMKKKLQIDCFRIAIAILFSLASRFKSLRVRLPYHWVEVWNTLQGLVKFLQSNAKVFEHHQDARDLVAETIDLVNYFVTYGDLIMPDPASLYALYYEIVRSGIEPFTDLTEQFSFEVLPPLPAPLPHHDLTSRNRLNLASSPTTTTPPGSALPSPTPSPGPGATSMIGSPPMSPYQSYSGFRSTSPAAASVSSALQQQRMIIIDLSNINQVYTFFFTHLLAWRDANPTRSLGPDLVSTIIKNHYQDLTLTPIPLDAFLTQQRQANASGLGMRGGAASPGPTGGSGPHPGWDGYSEVPGKVHFFRQLTRFVVADLRDVSRQHAAQQGKTSMTTMA</sequence>
<evidence type="ECO:0000256" key="4">
    <source>
        <dbReference type="ARBA" id="ARBA00023136"/>
    </source>
</evidence>
<proteinExistence type="predicted"/>
<dbReference type="Proteomes" id="UP000703661">
    <property type="component" value="Unassembled WGS sequence"/>
</dbReference>
<dbReference type="GO" id="GO:0016020">
    <property type="term" value="C:membrane"/>
    <property type="evidence" value="ECO:0007669"/>
    <property type="project" value="UniProtKB-SubCell"/>
</dbReference>
<dbReference type="SMART" id="SM01158">
    <property type="entry name" value="DUF1741"/>
    <property type="match status" value="1"/>
</dbReference>
<keyword evidence="4" id="KW-0472">Membrane</keyword>
<accession>A0A9P6MNP1</accession>
<evidence type="ECO:0000313" key="8">
    <source>
        <dbReference type="Proteomes" id="UP000703661"/>
    </source>
</evidence>
<gene>
    <name evidence="7" type="ORF">BGZ80_003916</name>
</gene>
<evidence type="ECO:0000256" key="2">
    <source>
        <dbReference type="ARBA" id="ARBA00022692"/>
    </source>
</evidence>
<organism evidence="7 8">
    <name type="scientific">Entomortierella chlamydospora</name>
    <dbReference type="NCBI Taxonomy" id="101097"/>
    <lineage>
        <taxon>Eukaryota</taxon>
        <taxon>Fungi</taxon>
        <taxon>Fungi incertae sedis</taxon>
        <taxon>Mucoromycota</taxon>
        <taxon>Mortierellomycotina</taxon>
        <taxon>Mortierellomycetes</taxon>
        <taxon>Mortierellales</taxon>
        <taxon>Mortierellaceae</taxon>
        <taxon>Entomortierella</taxon>
    </lineage>
</organism>
<evidence type="ECO:0000259" key="6">
    <source>
        <dbReference type="SMART" id="SM01158"/>
    </source>
</evidence>
<dbReference type="EMBL" id="JAAAID010002069">
    <property type="protein sequence ID" value="KAG0008048.1"/>
    <property type="molecule type" value="Genomic_DNA"/>
</dbReference>
<keyword evidence="2" id="KW-0812">Transmembrane</keyword>
<keyword evidence="3" id="KW-1133">Transmembrane helix</keyword>
<feature type="compositionally biased region" description="Low complexity" evidence="5">
    <location>
        <begin position="609"/>
        <end position="624"/>
    </location>
</feature>
<feature type="region of interest" description="Disordered" evidence="5">
    <location>
        <begin position="608"/>
        <end position="640"/>
    </location>
</feature>
<reference evidence="7" key="1">
    <citation type="journal article" date="2020" name="Fungal Divers.">
        <title>Resolving the Mortierellaceae phylogeny through synthesis of multi-gene phylogenetics and phylogenomics.</title>
        <authorList>
            <person name="Vandepol N."/>
            <person name="Liber J."/>
            <person name="Desiro A."/>
            <person name="Na H."/>
            <person name="Kennedy M."/>
            <person name="Barry K."/>
            <person name="Grigoriev I.V."/>
            <person name="Miller A.N."/>
            <person name="O'Donnell K."/>
            <person name="Stajich J.E."/>
            <person name="Bonito G."/>
        </authorList>
    </citation>
    <scope>NUCLEOTIDE SEQUENCE</scope>
    <source>
        <strain evidence="7">NRRL 2769</strain>
    </source>
</reference>
<dbReference type="InterPro" id="IPR039868">
    <property type="entry name" value="ARMD3-like"/>
</dbReference>
<comment type="subcellular location">
    <subcellularLocation>
        <location evidence="1">Membrane</location>
    </subcellularLocation>
</comment>
<evidence type="ECO:0000256" key="1">
    <source>
        <dbReference type="ARBA" id="ARBA00004370"/>
    </source>
</evidence>
<feature type="region of interest" description="Disordered" evidence="5">
    <location>
        <begin position="738"/>
        <end position="762"/>
    </location>
</feature>
<dbReference type="PANTHER" id="PTHR13608:SF3">
    <property type="entry name" value="ARMADILLO-LIKE HELICAL DOMAIN-CONTAINING PROTEIN 3"/>
    <property type="match status" value="1"/>
</dbReference>
<evidence type="ECO:0000256" key="5">
    <source>
        <dbReference type="SAM" id="MobiDB-lite"/>
    </source>
</evidence>
<dbReference type="AlphaFoldDB" id="A0A9P6MNP1"/>
<name>A0A9P6MNP1_9FUNG</name>
<protein>
    <recommendedName>
        <fullName evidence="6">Armadillo-like helical domain-containing protein</fullName>
    </recommendedName>
</protein>
<evidence type="ECO:0000256" key="3">
    <source>
        <dbReference type="ARBA" id="ARBA00022989"/>
    </source>
</evidence>
<dbReference type="InterPro" id="IPR013636">
    <property type="entry name" value="ARMH3_C"/>
</dbReference>
<dbReference type="GO" id="GO:0005829">
    <property type="term" value="C:cytosol"/>
    <property type="evidence" value="ECO:0007669"/>
    <property type="project" value="TreeGrafter"/>
</dbReference>
<dbReference type="Pfam" id="PF08427">
    <property type="entry name" value="ARMH3_C"/>
    <property type="match status" value="1"/>
</dbReference>